<dbReference type="Gene3D" id="1.20.1050.10">
    <property type="match status" value="1"/>
</dbReference>
<dbReference type="KEGG" id="ster:AOA14_06920"/>
<protein>
    <submittedName>
        <fullName evidence="3">Glutathione S-transferase</fullName>
    </submittedName>
</protein>
<dbReference type="GO" id="GO:0016740">
    <property type="term" value="F:transferase activity"/>
    <property type="evidence" value="ECO:0007669"/>
    <property type="project" value="UniProtKB-KW"/>
</dbReference>
<dbReference type="PANTHER" id="PTHR44051">
    <property type="entry name" value="GLUTATHIONE S-TRANSFERASE-RELATED"/>
    <property type="match status" value="1"/>
</dbReference>
<evidence type="ECO:0000259" key="1">
    <source>
        <dbReference type="PROSITE" id="PS50404"/>
    </source>
</evidence>
<dbReference type="PANTHER" id="PTHR44051:SF8">
    <property type="entry name" value="GLUTATHIONE S-TRANSFERASE GSTA"/>
    <property type="match status" value="1"/>
</dbReference>
<dbReference type="Pfam" id="PF13410">
    <property type="entry name" value="GST_C_2"/>
    <property type="match status" value="1"/>
</dbReference>
<feature type="domain" description="GST N-terminal" evidence="1">
    <location>
        <begin position="1"/>
        <end position="80"/>
    </location>
</feature>
<dbReference type="InterPro" id="IPR010987">
    <property type="entry name" value="Glutathione-S-Trfase_C-like"/>
</dbReference>
<dbReference type="Pfam" id="PF13417">
    <property type="entry name" value="GST_N_3"/>
    <property type="match status" value="1"/>
</dbReference>
<dbReference type="InterPro" id="IPR036282">
    <property type="entry name" value="Glutathione-S-Trfase_C_sf"/>
</dbReference>
<evidence type="ECO:0000313" key="3">
    <source>
        <dbReference type="EMBL" id="AMU94337.1"/>
    </source>
</evidence>
<dbReference type="EMBL" id="CP013342">
    <property type="protein sequence ID" value="AMU94337.1"/>
    <property type="molecule type" value="Genomic_DNA"/>
</dbReference>
<dbReference type="InterPro" id="IPR036249">
    <property type="entry name" value="Thioredoxin-like_sf"/>
</dbReference>
<keyword evidence="3" id="KW-0808">Transferase</keyword>
<name>A0A142VYH7_9SPHN</name>
<dbReference type="Proteomes" id="UP000076234">
    <property type="component" value="Chromosome"/>
</dbReference>
<dbReference type="InterPro" id="IPR004045">
    <property type="entry name" value="Glutathione_S-Trfase_N"/>
</dbReference>
<dbReference type="CDD" id="cd00299">
    <property type="entry name" value="GST_C_family"/>
    <property type="match status" value="1"/>
</dbReference>
<proteinExistence type="predicted"/>
<dbReference type="CDD" id="cd00570">
    <property type="entry name" value="GST_N_family"/>
    <property type="match status" value="1"/>
</dbReference>
<accession>A0A142VYH7</accession>
<dbReference type="RefSeq" id="WP_062901242.1">
    <property type="nucleotide sequence ID" value="NZ_CP013342.1"/>
</dbReference>
<organism evidence="3 4">
    <name type="scientific">Sphingopyxis terrae subsp. terrae NBRC 15098</name>
    <dbReference type="NCBI Taxonomy" id="1219058"/>
    <lineage>
        <taxon>Bacteria</taxon>
        <taxon>Pseudomonadati</taxon>
        <taxon>Pseudomonadota</taxon>
        <taxon>Alphaproteobacteria</taxon>
        <taxon>Sphingomonadales</taxon>
        <taxon>Sphingomonadaceae</taxon>
        <taxon>Sphingopyxis</taxon>
    </lineage>
</organism>
<dbReference type="SUPFAM" id="SSF52833">
    <property type="entry name" value="Thioredoxin-like"/>
    <property type="match status" value="1"/>
</dbReference>
<dbReference type="SFLD" id="SFLDS00019">
    <property type="entry name" value="Glutathione_Transferase_(cytos"/>
    <property type="match status" value="1"/>
</dbReference>
<dbReference type="PROSITE" id="PS50405">
    <property type="entry name" value="GST_CTER"/>
    <property type="match status" value="1"/>
</dbReference>
<reference evidence="3 4" key="2">
    <citation type="journal article" date="2016" name="Genome Announc.">
        <title>Complete Genome Sequence of Sphingopyxis terrae Strain 203-1 (NBRC 111660), a Polyethylene Glycol Degrader.</title>
        <authorList>
            <person name="Ohtsubo Y."/>
            <person name="Nonoyama S."/>
            <person name="Nagata Y."/>
            <person name="Numata M."/>
            <person name="Tsuchikane K."/>
            <person name="Hosoyama A."/>
            <person name="Yamazoe A."/>
            <person name="Tsuda M."/>
            <person name="Fujita N."/>
            <person name="Kawai F."/>
        </authorList>
    </citation>
    <scope>NUCLEOTIDE SEQUENCE [LARGE SCALE GENOMIC DNA]</scope>
    <source>
        <strain evidence="3 4">203-1</strain>
    </source>
</reference>
<evidence type="ECO:0000259" key="2">
    <source>
        <dbReference type="PROSITE" id="PS50405"/>
    </source>
</evidence>
<dbReference type="SFLD" id="SFLDG00358">
    <property type="entry name" value="Main_(cytGST)"/>
    <property type="match status" value="1"/>
</dbReference>
<dbReference type="PROSITE" id="PS50404">
    <property type="entry name" value="GST_NTER"/>
    <property type="match status" value="1"/>
</dbReference>
<dbReference type="AlphaFoldDB" id="A0A142VYH7"/>
<dbReference type="STRING" id="1219058.AOA14_06920"/>
<gene>
    <name evidence="3" type="ORF">AOA14_06920</name>
</gene>
<feature type="domain" description="GST C-terminal" evidence="2">
    <location>
        <begin position="85"/>
        <end position="210"/>
    </location>
</feature>
<evidence type="ECO:0000313" key="4">
    <source>
        <dbReference type="Proteomes" id="UP000076234"/>
    </source>
</evidence>
<dbReference type="SUPFAM" id="SSF47616">
    <property type="entry name" value="GST C-terminal domain-like"/>
    <property type="match status" value="1"/>
</dbReference>
<dbReference type="InterPro" id="IPR040079">
    <property type="entry name" value="Glutathione_S-Trfase"/>
</dbReference>
<reference evidence="4" key="1">
    <citation type="submission" date="2015-11" db="EMBL/GenBank/DDBJ databases">
        <title>Complete genome sequence of a polyethylene glycol-degrading strain Sphingopyxis terrae strain 203-1 (NBRC 15098).</title>
        <authorList>
            <person name="Yoshiyuki O."/>
            <person name="Shouta N."/>
            <person name="Nagata Y."/>
            <person name="Numata M."/>
            <person name="Tsuchikane K."/>
            <person name="Hosoyama A."/>
            <person name="Yamazoe A."/>
            <person name="Tsuda M."/>
            <person name="Fujita N."/>
            <person name="Kawai F."/>
        </authorList>
    </citation>
    <scope>NUCLEOTIDE SEQUENCE [LARGE SCALE GENOMIC DNA]</scope>
    <source>
        <strain evidence="4">203-1</strain>
    </source>
</reference>
<dbReference type="Gene3D" id="3.40.30.10">
    <property type="entry name" value="Glutaredoxin"/>
    <property type="match status" value="1"/>
</dbReference>
<sequence>MILYGHPFSSYTWKAQIAFYEKEVAHEFRAIETAPPFTNYDELRAHWPVGQFPLIVDDGRPLFEASIIAEYLDQRSDAGPRLIPADQRAALEVRFLDRIFDNHFQARFQAAVAEYLPFITETPDLARVARARDQLEQVYGWLEARLGDGDWATPYGFTLADCAAAPALFYADWVHPIDPAHAKLRAYRARLLARPSVARCVEDARPYRSYFPLGAPDRD</sequence>